<keyword evidence="2" id="KW-1185">Reference proteome</keyword>
<comment type="caution">
    <text evidence="1">The sequence shown here is derived from an EMBL/GenBank/DDBJ whole genome shotgun (WGS) entry which is preliminary data.</text>
</comment>
<reference evidence="1 2" key="1">
    <citation type="submission" date="2017-04" db="EMBL/GenBank/DDBJ databases">
        <title>In vitro and in silico characterization of Lactobacillus paraplantarum D2-1, a starter culture for soymilk fermentation.</title>
        <authorList>
            <person name="Endo A."/>
            <person name="Sasaki F."/>
            <person name="Maeno S."/>
            <person name="Kanesaki Y."/>
            <person name="Kubota E."/>
            <person name="Torres G.A."/>
            <person name="Tomita S."/>
            <person name="Nakagawa J."/>
        </authorList>
    </citation>
    <scope>NUCLEOTIDE SEQUENCE [LARGE SCALE GENOMIC DNA]</scope>
    <source>
        <strain evidence="1 2">D2-1</strain>
    </source>
</reference>
<evidence type="ECO:0000313" key="2">
    <source>
        <dbReference type="Proteomes" id="UP000236162"/>
    </source>
</evidence>
<protein>
    <submittedName>
        <fullName evidence="1">Uncharacterized protein</fullName>
    </submittedName>
</protein>
<gene>
    <name evidence="1" type="ORF">LPPLD21_00179</name>
</gene>
<proteinExistence type="predicted"/>
<name>A0ABQ0N6F1_9LACO</name>
<sequence>MIHGAISKTTRHTLHIITLYYDLVVNNNDIATTTTIPTKNR</sequence>
<accession>A0ABQ0N6F1</accession>
<organism evidence="1 2">
    <name type="scientific">Lactiplantibacillus paraplantarum</name>
    <dbReference type="NCBI Taxonomy" id="60520"/>
    <lineage>
        <taxon>Bacteria</taxon>
        <taxon>Bacillati</taxon>
        <taxon>Bacillota</taxon>
        <taxon>Bacilli</taxon>
        <taxon>Lactobacillales</taxon>
        <taxon>Lactobacillaceae</taxon>
        <taxon>Lactiplantibacillus</taxon>
    </lineage>
</organism>
<evidence type="ECO:0000313" key="1">
    <source>
        <dbReference type="EMBL" id="GBF00678.1"/>
    </source>
</evidence>
<dbReference type="Proteomes" id="UP000236162">
    <property type="component" value="Unassembled WGS sequence"/>
</dbReference>
<dbReference type="EMBL" id="BDOR01000001">
    <property type="protein sequence ID" value="GBF00678.1"/>
    <property type="molecule type" value="Genomic_DNA"/>
</dbReference>